<proteinExistence type="predicted"/>
<dbReference type="Proteomes" id="UP000807309">
    <property type="component" value="Unassembled WGS sequence"/>
</dbReference>
<dbReference type="RefSeq" id="WP_195032927.1">
    <property type="nucleotide sequence ID" value="NZ_JADLRE010000007.1"/>
</dbReference>
<keyword evidence="2" id="KW-0812">Transmembrane</keyword>
<keyword evidence="2" id="KW-1133">Transmembrane helix</keyword>
<evidence type="ECO:0000256" key="1">
    <source>
        <dbReference type="SAM" id="MobiDB-lite"/>
    </source>
</evidence>
<evidence type="ECO:0000313" key="5">
    <source>
        <dbReference type="Proteomes" id="UP000807309"/>
    </source>
</evidence>
<feature type="region of interest" description="Disordered" evidence="1">
    <location>
        <begin position="48"/>
        <end position="74"/>
    </location>
</feature>
<organism evidence="4 5">
    <name type="scientific">Nocardia abscessus</name>
    <dbReference type="NCBI Taxonomy" id="120957"/>
    <lineage>
        <taxon>Bacteria</taxon>
        <taxon>Bacillati</taxon>
        <taxon>Actinomycetota</taxon>
        <taxon>Actinomycetes</taxon>
        <taxon>Mycobacteriales</taxon>
        <taxon>Nocardiaceae</taxon>
        <taxon>Nocardia</taxon>
    </lineage>
</organism>
<dbReference type="InterPro" id="IPR058330">
    <property type="entry name" value="DUF8017"/>
</dbReference>
<comment type="caution">
    <text evidence="4">The sequence shown here is derived from an EMBL/GenBank/DDBJ whole genome shotgun (WGS) entry which is preliminary data.</text>
</comment>
<sequence>MRFVELLHRYGVLTPIGRIVAVVAAAVVFLSVLAWIGNPYLDDAKSPDGAAPSWTASPLPKPSTTFVPPPPGLPSMEFPPPMPEVPKGQPQPVPTRFGLSYSVPSDDNWQPTNDAVMGWTDNAGEIALYGAASRYRYKYCPEVRGASLARVGVAGRNGAEIDAVAREEVAKAERIFADKSGRKPKVEIRGPHTFEVSGRPAVRYTAVVTDIPRENSCDPSGAQFDIVATPAYATAEVMMLMVEHHVGLPQALVDSDVDTIIKSLRKTE</sequence>
<dbReference type="Pfam" id="PF26056">
    <property type="entry name" value="DUF8017"/>
    <property type="match status" value="1"/>
</dbReference>
<keyword evidence="5" id="KW-1185">Reference proteome</keyword>
<evidence type="ECO:0000259" key="3">
    <source>
        <dbReference type="Pfam" id="PF26056"/>
    </source>
</evidence>
<name>A0ABS0C842_9NOCA</name>
<gene>
    <name evidence="4" type="ORF">IU470_11410</name>
</gene>
<evidence type="ECO:0000313" key="4">
    <source>
        <dbReference type="EMBL" id="MBF6225707.1"/>
    </source>
</evidence>
<protein>
    <recommendedName>
        <fullName evidence="3">DUF8017 domain-containing protein</fullName>
    </recommendedName>
</protein>
<reference evidence="4 5" key="1">
    <citation type="submission" date="2020-10" db="EMBL/GenBank/DDBJ databases">
        <title>Identification of Nocardia species via Next-generation sequencing and recognition of intraspecies genetic diversity.</title>
        <authorList>
            <person name="Li P."/>
            <person name="Li P."/>
            <person name="Lu B."/>
        </authorList>
    </citation>
    <scope>NUCLEOTIDE SEQUENCE [LARGE SCALE GENOMIC DNA]</scope>
    <source>
        <strain evidence="4 5">N-11</strain>
    </source>
</reference>
<keyword evidence="2" id="KW-0472">Membrane</keyword>
<feature type="transmembrane region" description="Helical" evidence="2">
    <location>
        <begin position="12"/>
        <end position="36"/>
    </location>
</feature>
<evidence type="ECO:0000256" key="2">
    <source>
        <dbReference type="SAM" id="Phobius"/>
    </source>
</evidence>
<dbReference type="EMBL" id="JADLRE010000007">
    <property type="protein sequence ID" value="MBF6225707.1"/>
    <property type="molecule type" value="Genomic_DNA"/>
</dbReference>
<accession>A0ABS0C842</accession>
<feature type="domain" description="DUF8017" evidence="3">
    <location>
        <begin position="83"/>
        <end position="266"/>
    </location>
</feature>